<dbReference type="AlphaFoldDB" id="A0AA88WLE0"/>
<feature type="domain" description="RNA polymerase Rpb1" evidence="2">
    <location>
        <begin position="76"/>
        <end position="185"/>
    </location>
</feature>
<name>A0AA88WLE0_9ASTE</name>
<dbReference type="EMBL" id="JAVXUP010000585">
    <property type="protein sequence ID" value="KAK3024755.1"/>
    <property type="molecule type" value="Genomic_DNA"/>
</dbReference>
<reference evidence="3" key="1">
    <citation type="submission" date="2022-12" db="EMBL/GenBank/DDBJ databases">
        <title>Draft genome assemblies for two species of Escallonia (Escalloniales).</title>
        <authorList>
            <person name="Chanderbali A."/>
            <person name="Dervinis C."/>
            <person name="Anghel I."/>
            <person name="Soltis D."/>
            <person name="Soltis P."/>
            <person name="Zapata F."/>
        </authorList>
    </citation>
    <scope>NUCLEOTIDE SEQUENCE</scope>
    <source>
        <strain evidence="3">UCBG64.0493</strain>
        <tissue evidence="3">Leaf</tissue>
    </source>
</reference>
<gene>
    <name evidence="3" type="ORF">RJ639_043698</name>
</gene>
<dbReference type="GO" id="GO:0003899">
    <property type="term" value="F:DNA-directed RNA polymerase activity"/>
    <property type="evidence" value="ECO:0007669"/>
    <property type="project" value="InterPro"/>
</dbReference>
<dbReference type="Pfam" id="PF04992">
    <property type="entry name" value="RNA_pol_Rpb1_6"/>
    <property type="match status" value="1"/>
</dbReference>
<dbReference type="InterPro" id="IPR007075">
    <property type="entry name" value="RNA_pol_Rpb1_6"/>
</dbReference>
<dbReference type="Proteomes" id="UP001188597">
    <property type="component" value="Unassembled WGS sequence"/>
</dbReference>
<keyword evidence="4" id="KW-1185">Reference proteome</keyword>
<feature type="region of interest" description="Disordered" evidence="1">
    <location>
        <begin position="1"/>
        <end position="31"/>
    </location>
</feature>
<evidence type="ECO:0000259" key="2">
    <source>
        <dbReference type="Pfam" id="PF04992"/>
    </source>
</evidence>
<dbReference type="GO" id="GO:0003677">
    <property type="term" value="F:DNA binding"/>
    <property type="evidence" value="ECO:0007669"/>
    <property type="project" value="InterPro"/>
</dbReference>
<evidence type="ECO:0000313" key="3">
    <source>
        <dbReference type="EMBL" id="KAK3024755.1"/>
    </source>
</evidence>
<sequence>MVKKTTSAERGIEREKVNANDGSSNEGDEDSCSTRAGIAFAFDFGILRVGSGWKEGENWAEFVMWQLFRWTVEVVFRNVFDAEVQKLEAYGFQLGTEIATTGDNSWPMPVNLKSLIRNAQKTFKIVEAVDKLQKRLKVVIGDDAMSMEAQKNATLFFSILLHSTFASKRVLNEYRLTREPFDWVIVR</sequence>
<dbReference type="SUPFAM" id="SSF64484">
    <property type="entry name" value="beta and beta-prime subunits of DNA dependent RNA-polymerase"/>
    <property type="match status" value="1"/>
</dbReference>
<evidence type="ECO:0000313" key="4">
    <source>
        <dbReference type="Proteomes" id="UP001188597"/>
    </source>
</evidence>
<dbReference type="GO" id="GO:0006351">
    <property type="term" value="P:DNA-templated transcription"/>
    <property type="evidence" value="ECO:0007669"/>
    <property type="project" value="InterPro"/>
</dbReference>
<comment type="caution">
    <text evidence="3">The sequence shown here is derived from an EMBL/GenBank/DDBJ whole genome shotgun (WGS) entry which is preliminary data.</text>
</comment>
<organism evidence="3 4">
    <name type="scientific">Escallonia herrerae</name>
    <dbReference type="NCBI Taxonomy" id="1293975"/>
    <lineage>
        <taxon>Eukaryota</taxon>
        <taxon>Viridiplantae</taxon>
        <taxon>Streptophyta</taxon>
        <taxon>Embryophyta</taxon>
        <taxon>Tracheophyta</taxon>
        <taxon>Spermatophyta</taxon>
        <taxon>Magnoliopsida</taxon>
        <taxon>eudicotyledons</taxon>
        <taxon>Gunneridae</taxon>
        <taxon>Pentapetalae</taxon>
        <taxon>asterids</taxon>
        <taxon>campanulids</taxon>
        <taxon>Escalloniales</taxon>
        <taxon>Escalloniaceae</taxon>
        <taxon>Escallonia</taxon>
    </lineage>
</organism>
<protein>
    <recommendedName>
        <fullName evidence="2">RNA polymerase Rpb1 domain-containing protein</fullName>
    </recommendedName>
</protein>
<proteinExistence type="predicted"/>
<evidence type="ECO:0000256" key="1">
    <source>
        <dbReference type="SAM" id="MobiDB-lite"/>
    </source>
</evidence>
<feature type="compositionally biased region" description="Basic and acidic residues" evidence="1">
    <location>
        <begin position="1"/>
        <end position="18"/>
    </location>
</feature>
<accession>A0AA88WLE0</accession>